<gene>
    <name evidence="1" type="ORF">TSAR_008137</name>
</gene>
<accession>A0A232EU79</accession>
<dbReference type="EMBL" id="NNAY01002156">
    <property type="protein sequence ID" value="OXU21915.1"/>
    <property type="molecule type" value="Genomic_DNA"/>
</dbReference>
<dbReference type="Proteomes" id="UP000215335">
    <property type="component" value="Unassembled WGS sequence"/>
</dbReference>
<reference evidence="1 2" key="1">
    <citation type="journal article" date="2017" name="Curr. Biol.">
        <title>The Evolution of Venom by Co-option of Single-Copy Genes.</title>
        <authorList>
            <person name="Martinson E.O."/>
            <person name="Mrinalini"/>
            <person name="Kelkar Y.D."/>
            <person name="Chang C.H."/>
            <person name="Werren J.H."/>
        </authorList>
    </citation>
    <scope>NUCLEOTIDE SEQUENCE [LARGE SCALE GENOMIC DNA]</scope>
    <source>
        <strain evidence="1 2">Alberta</strain>
        <tissue evidence="1">Whole body</tissue>
    </source>
</reference>
<dbReference type="AlphaFoldDB" id="A0A232EU79"/>
<proteinExistence type="predicted"/>
<evidence type="ECO:0000313" key="1">
    <source>
        <dbReference type="EMBL" id="OXU21915.1"/>
    </source>
</evidence>
<dbReference type="OrthoDB" id="7680010at2759"/>
<dbReference type="SUPFAM" id="SSF64484">
    <property type="entry name" value="beta and beta-prime subunits of DNA dependent RNA-polymerase"/>
    <property type="match status" value="1"/>
</dbReference>
<keyword evidence="2" id="KW-1185">Reference proteome</keyword>
<organism evidence="1 2">
    <name type="scientific">Trichomalopsis sarcophagae</name>
    <dbReference type="NCBI Taxonomy" id="543379"/>
    <lineage>
        <taxon>Eukaryota</taxon>
        <taxon>Metazoa</taxon>
        <taxon>Ecdysozoa</taxon>
        <taxon>Arthropoda</taxon>
        <taxon>Hexapoda</taxon>
        <taxon>Insecta</taxon>
        <taxon>Pterygota</taxon>
        <taxon>Neoptera</taxon>
        <taxon>Endopterygota</taxon>
        <taxon>Hymenoptera</taxon>
        <taxon>Apocrita</taxon>
        <taxon>Proctotrupomorpha</taxon>
        <taxon>Chalcidoidea</taxon>
        <taxon>Pteromalidae</taxon>
        <taxon>Pteromalinae</taxon>
        <taxon>Trichomalopsis</taxon>
    </lineage>
</organism>
<evidence type="ECO:0000313" key="2">
    <source>
        <dbReference type="Proteomes" id="UP000215335"/>
    </source>
</evidence>
<name>A0A232EU79_9HYME</name>
<sequence length="139" mass="15695">MLFRLSSVYHPEVSFEGYKIFDMRLLFTILENNLVCKCGGNIKMYEESCSGLGGKRSVLAMRIVGGGLESLRSFCGVIDFPAPVQNSSFTKIRKQLLNVTCDVAHKFMTDAVEKEIKLTQNQAKKLLKLTITIMKLFFD</sequence>
<protein>
    <submittedName>
        <fullName evidence="1">Uncharacterized protein</fullName>
    </submittedName>
</protein>
<comment type="caution">
    <text evidence="1">The sequence shown here is derived from an EMBL/GenBank/DDBJ whole genome shotgun (WGS) entry which is preliminary data.</text>
</comment>